<dbReference type="Proteomes" id="UP000006001">
    <property type="component" value="Unassembled WGS sequence"/>
</dbReference>
<dbReference type="AlphaFoldDB" id="D0WIE0"/>
<protein>
    <submittedName>
        <fullName evidence="1">Uncharacterized protein</fullName>
    </submittedName>
</protein>
<keyword evidence="2" id="KW-1185">Reference proteome</keyword>
<name>D0WIE0_SLAES</name>
<proteinExistence type="predicted"/>
<dbReference type="HOGENOM" id="CLU_2510917_0_0_11"/>
<organism evidence="1 2">
    <name type="scientific">Slackia exigua (strain ATCC 700122 / DSM 15923 / CIP 105133 / JCM 11022 / KCTC 5966 / S-7)</name>
    <dbReference type="NCBI Taxonomy" id="649764"/>
    <lineage>
        <taxon>Bacteria</taxon>
        <taxon>Bacillati</taxon>
        <taxon>Actinomycetota</taxon>
        <taxon>Coriobacteriia</taxon>
        <taxon>Eggerthellales</taxon>
        <taxon>Eggerthellaceae</taxon>
        <taxon>Slackia</taxon>
    </lineage>
</organism>
<sequence>MPYKKRSCGSSSISIIAGPRARGFLFPHHVFPLFAQLCFAAGEGLSFRGHVMGRHARSDADSVAPSVSEVFVFRFSRGQMHGGRL</sequence>
<evidence type="ECO:0000313" key="2">
    <source>
        <dbReference type="Proteomes" id="UP000006001"/>
    </source>
</evidence>
<accession>D0WIE0</accession>
<dbReference type="STRING" id="649764.HMPREF0762_01615"/>
<comment type="caution">
    <text evidence="1">The sequence shown here is derived from an EMBL/GenBank/DDBJ whole genome shotgun (WGS) entry which is preliminary data.</text>
</comment>
<reference evidence="1" key="1">
    <citation type="submission" date="2009-10" db="EMBL/GenBank/DDBJ databases">
        <authorList>
            <person name="Weinstock G."/>
            <person name="Sodergren E."/>
            <person name="Clifton S."/>
            <person name="Fulton L."/>
            <person name="Fulton B."/>
            <person name="Courtney L."/>
            <person name="Fronick C."/>
            <person name="Harrison M."/>
            <person name="Strong C."/>
            <person name="Farmer C."/>
            <person name="Delahaunty K."/>
            <person name="Markovic C."/>
            <person name="Hall O."/>
            <person name="Minx P."/>
            <person name="Tomlinson C."/>
            <person name="Mitreva M."/>
            <person name="Nelson J."/>
            <person name="Hou S."/>
            <person name="Wollam A."/>
            <person name="Pepin K.H."/>
            <person name="Johnson M."/>
            <person name="Bhonagiri V."/>
            <person name="Nash W.E."/>
            <person name="Warren W."/>
            <person name="Chinwalla A."/>
            <person name="Mardis E.R."/>
            <person name="Wilson R.K."/>
        </authorList>
    </citation>
    <scope>NUCLEOTIDE SEQUENCE [LARGE SCALE GENOMIC DNA]</scope>
    <source>
        <strain evidence="1">ATCC 700122</strain>
    </source>
</reference>
<gene>
    <name evidence="1" type="ORF">HMPREF0762_01615</name>
</gene>
<evidence type="ECO:0000313" key="1">
    <source>
        <dbReference type="EMBL" id="EEZ60807.1"/>
    </source>
</evidence>
<dbReference type="EMBL" id="ACUX02000016">
    <property type="protein sequence ID" value="EEZ60807.1"/>
    <property type="molecule type" value="Genomic_DNA"/>
</dbReference>